<comment type="caution">
    <text evidence="4">The sequence shown here is derived from an EMBL/GenBank/DDBJ whole genome shotgun (WGS) entry which is preliminary data.</text>
</comment>
<keyword evidence="2" id="KW-1133">Transmembrane helix</keyword>
<keyword evidence="5" id="KW-1185">Reference proteome</keyword>
<keyword evidence="2" id="KW-0472">Membrane</keyword>
<keyword evidence="2" id="KW-0812">Transmembrane</keyword>
<proteinExistence type="predicted"/>
<sequence>MKRCIKVTVFFQALLSMVCEVALDSLPTCSEDHKCPNSQTCCGNVCVGVCKIECQEQADCDNLADNLGCISGFCECLRSLPCFNRSMSHNDFESSWRCVTYFECSKPAKCRNGSCVTNNKPSKLNPALLAIVTIIGVLIFSCLFCCCLSRMKSERHSMKTRVAKGKLKRVHHLGEDADSAAKSALVGAESEAFPVKEGKDSKELDAEDEALISIITGGPALAPIREEDEEDDELEKA</sequence>
<feature type="signal peptide" evidence="3">
    <location>
        <begin position="1"/>
        <end position="23"/>
    </location>
</feature>
<evidence type="ECO:0000256" key="3">
    <source>
        <dbReference type="SAM" id="SignalP"/>
    </source>
</evidence>
<dbReference type="AlphaFoldDB" id="A0A3M6TN91"/>
<organism evidence="4 5">
    <name type="scientific">Pocillopora damicornis</name>
    <name type="common">Cauliflower coral</name>
    <name type="synonym">Millepora damicornis</name>
    <dbReference type="NCBI Taxonomy" id="46731"/>
    <lineage>
        <taxon>Eukaryota</taxon>
        <taxon>Metazoa</taxon>
        <taxon>Cnidaria</taxon>
        <taxon>Anthozoa</taxon>
        <taxon>Hexacorallia</taxon>
        <taxon>Scleractinia</taxon>
        <taxon>Astrocoeniina</taxon>
        <taxon>Pocilloporidae</taxon>
        <taxon>Pocillopora</taxon>
    </lineage>
</organism>
<feature type="region of interest" description="Disordered" evidence="1">
    <location>
        <begin position="218"/>
        <end position="237"/>
    </location>
</feature>
<accession>A0A3M6TN91</accession>
<evidence type="ECO:0000313" key="4">
    <source>
        <dbReference type="EMBL" id="RMX42885.1"/>
    </source>
</evidence>
<keyword evidence="3" id="KW-0732">Signal</keyword>
<evidence type="ECO:0008006" key="6">
    <source>
        <dbReference type="Google" id="ProtNLM"/>
    </source>
</evidence>
<protein>
    <recommendedName>
        <fullName evidence="6">WAP domain-containing protein</fullName>
    </recommendedName>
</protein>
<dbReference type="Proteomes" id="UP000275408">
    <property type="component" value="Unassembled WGS sequence"/>
</dbReference>
<feature type="compositionally biased region" description="Acidic residues" evidence="1">
    <location>
        <begin position="226"/>
        <end position="237"/>
    </location>
</feature>
<dbReference type="OrthoDB" id="5968491at2759"/>
<feature type="chain" id="PRO_5018040561" description="WAP domain-containing protein" evidence="3">
    <location>
        <begin position="24"/>
        <end position="237"/>
    </location>
</feature>
<reference evidence="4 5" key="1">
    <citation type="journal article" date="2018" name="Sci. Rep.">
        <title>Comparative analysis of the Pocillopora damicornis genome highlights role of immune system in coral evolution.</title>
        <authorList>
            <person name="Cunning R."/>
            <person name="Bay R.A."/>
            <person name="Gillette P."/>
            <person name="Baker A.C."/>
            <person name="Traylor-Knowles N."/>
        </authorList>
    </citation>
    <scope>NUCLEOTIDE SEQUENCE [LARGE SCALE GENOMIC DNA]</scope>
    <source>
        <strain evidence="4">RSMAS</strain>
        <tissue evidence="4">Whole animal</tissue>
    </source>
</reference>
<name>A0A3M6TN91_POCDA</name>
<evidence type="ECO:0000256" key="2">
    <source>
        <dbReference type="SAM" id="Phobius"/>
    </source>
</evidence>
<evidence type="ECO:0000256" key="1">
    <source>
        <dbReference type="SAM" id="MobiDB-lite"/>
    </source>
</evidence>
<feature type="transmembrane region" description="Helical" evidence="2">
    <location>
        <begin position="127"/>
        <end position="149"/>
    </location>
</feature>
<evidence type="ECO:0000313" key="5">
    <source>
        <dbReference type="Proteomes" id="UP000275408"/>
    </source>
</evidence>
<dbReference type="EMBL" id="RCHS01003253">
    <property type="protein sequence ID" value="RMX42885.1"/>
    <property type="molecule type" value="Genomic_DNA"/>
</dbReference>
<gene>
    <name evidence="4" type="ORF">pdam_00005165</name>
</gene>